<name>A0A4E0QZH2_FASHE</name>
<evidence type="ECO:0000313" key="3">
    <source>
        <dbReference type="Proteomes" id="UP000230066"/>
    </source>
</evidence>
<gene>
    <name evidence="2" type="ORF">D915_010384</name>
</gene>
<protein>
    <submittedName>
        <fullName evidence="2">Uncharacterized protein</fullName>
    </submittedName>
</protein>
<comment type="caution">
    <text evidence="2">The sequence shown here is derived from an EMBL/GenBank/DDBJ whole genome shotgun (WGS) entry which is preliminary data.</text>
</comment>
<dbReference type="AlphaFoldDB" id="A0A4E0QZH2"/>
<feature type="region of interest" description="Disordered" evidence="1">
    <location>
        <begin position="1"/>
        <end position="50"/>
    </location>
</feature>
<feature type="compositionally biased region" description="Basic residues" evidence="1">
    <location>
        <begin position="25"/>
        <end position="38"/>
    </location>
</feature>
<evidence type="ECO:0000313" key="2">
    <source>
        <dbReference type="EMBL" id="THD18781.1"/>
    </source>
</evidence>
<sequence length="175" mass="19814">MDSFTWNPLQGGRGQVSDPTDGLRRSRILLARRPKKRESRPAQSEPHWVGSCSDLSKLPTVISRKNPAQVRQRVSRHSLNGDLQSIEVSQALSAVENSTLTTNGHIEVPIRWKSRPMDLLDNYTMSLLTLSGLKKKFDRNPVLDKSYIQVIQHHIDNGYFELVKDDLLTDGEALK</sequence>
<reference evidence="2" key="1">
    <citation type="submission" date="2019-03" db="EMBL/GenBank/DDBJ databases">
        <title>Improved annotation for the trematode Fasciola hepatica.</title>
        <authorList>
            <person name="Choi Y.-J."/>
            <person name="Martin J."/>
            <person name="Mitreva M."/>
        </authorList>
    </citation>
    <scope>NUCLEOTIDE SEQUENCE [LARGE SCALE GENOMIC DNA]</scope>
</reference>
<dbReference type="EMBL" id="JXXN02008585">
    <property type="protein sequence ID" value="THD18781.1"/>
    <property type="molecule type" value="Genomic_DNA"/>
</dbReference>
<proteinExistence type="predicted"/>
<dbReference type="Proteomes" id="UP000230066">
    <property type="component" value="Unassembled WGS sequence"/>
</dbReference>
<keyword evidence="3" id="KW-1185">Reference proteome</keyword>
<evidence type="ECO:0000256" key="1">
    <source>
        <dbReference type="SAM" id="MobiDB-lite"/>
    </source>
</evidence>
<accession>A0A4E0QZH2</accession>
<organism evidence="2 3">
    <name type="scientific">Fasciola hepatica</name>
    <name type="common">Liver fluke</name>
    <dbReference type="NCBI Taxonomy" id="6192"/>
    <lineage>
        <taxon>Eukaryota</taxon>
        <taxon>Metazoa</taxon>
        <taxon>Spiralia</taxon>
        <taxon>Lophotrochozoa</taxon>
        <taxon>Platyhelminthes</taxon>
        <taxon>Trematoda</taxon>
        <taxon>Digenea</taxon>
        <taxon>Plagiorchiida</taxon>
        <taxon>Echinostomata</taxon>
        <taxon>Echinostomatoidea</taxon>
        <taxon>Fasciolidae</taxon>
        <taxon>Fasciola</taxon>
    </lineage>
</organism>